<keyword evidence="3" id="KW-1185">Reference proteome</keyword>
<dbReference type="InterPro" id="IPR005561">
    <property type="entry name" value="ANTAR"/>
</dbReference>
<dbReference type="Pfam" id="PF03861">
    <property type="entry name" value="ANTAR"/>
    <property type="match status" value="1"/>
</dbReference>
<dbReference type="Gene3D" id="1.10.10.10">
    <property type="entry name" value="Winged helix-like DNA-binding domain superfamily/Winged helix DNA-binding domain"/>
    <property type="match status" value="1"/>
</dbReference>
<dbReference type="RefSeq" id="WP_173272623.1">
    <property type="nucleotide sequence ID" value="NZ_AP021889.1"/>
</dbReference>
<dbReference type="Proteomes" id="UP000501726">
    <property type="component" value="Chromosome"/>
</dbReference>
<protein>
    <submittedName>
        <fullName evidence="2">Nitrate regulatory protein</fullName>
    </submittedName>
</protein>
<accession>A0A6F8PW80</accession>
<dbReference type="SMART" id="SM01012">
    <property type="entry name" value="ANTAR"/>
    <property type="match status" value="1"/>
</dbReference>
<dbReference type="InterPro" id="IPR013587">
    <property type="entry name" value="Nitrate/nitrite_sensing"/>
</dbReference>
<dbReference type="EMBL" id="AP021889">
    <property type="protein sequence ID" value="BBP46230.1"/>
    <property type="molecule type" value="Genomic_DNA"/>
</dbReference>
<evidence type="ECO:0000313" key="2">
    <source>
        <dbReference type="EMBL" id="BBP46230.1"/>
    </source>
</evidence>
<name>A0A6F8PW80_9GAMM</name>
<dbReference type="SUPFAM" id="SSF52172">
    <property type="entry name" value="CheY-like"/>
    <property type="match status" value="1"/>
</dbReference>
<sequence>MSNEMPLAENIAKLWLASKRAEIHSLQVLFELSQLIAHLRKMMHYLQLERGSSVLFLVEEQTLPDDINYRVYRKAFCEEHAAFNLLLQKWIEECEGKILAGGVFISLAKALESLDQPLFQVRREIDARAISSLQAAKAISAVIKDLLSVIVEMTELTQEPKIAKLMVALIQILNAKELAGQERAYGTYIIASGLIRDKELAEQRQGLIDMQHYYFSSFEDFAPPETAAAYQAVKQEQGLTVLRNAFENEALLGVEQAQQWFAACTLRIEAIQKIEECLIQLLQLYSAKALHQADQLLNQDQRWIADNIQERAIVIGAASSATSMLMDKLNQQGKDLKQTQQALTASKQTLLEQRVIQQAKAKIMKQLGLSEEAAHRKMQQAAMQQGMRLIDLAKQLIEK</sequence>
<feature type="domain" description="ANTAR" evidence="1">
    <location>
        <begin position="336"/>
        <end position="397"/>
    </location>
</feature>
<evidence type="ECO:0000259" key="1">
    <source>
        <dbReference type="PROSITE" id="PS50921"/>
    </source>
</evidence>
<dbReference type="AlphaFoldDB" id="A0A6F8PW80"/>
<proteinExistence type="predicted"/>
<organism evidence="2 3">
    <name type="scientific">Thiosulfatimonas sediminis</name>
    <dbReference type="NCBI Taxonomy" id="2675054"/>
    <lineage>
        <taxon>Bacteria</taxon>
        <taxon>Pseudomonadati</taxon>
        <taxon>Pseudomonadota</taxon>
        <taxon>Gammaproteobacteria</taxon>
        <taxon>Thiotrichales</taxon>
        <taxon>Piscirickettsiaceae</taxon>
        <taxon>Thiosulfatimonas</taxon>
    </lineage>
</organism>
<reference evidence="3" key="1">
    <citation type="submission" date="2019-11" db="EMBL/GenBank/DDBJ databases">
        <title>Isolation and characterization of two novel species in the genus Thiomicrorhabdus.</title>
        <authorList>
            <person name="Mochizuki J."/>
            <person name="Kojima H."/>
            <person name="Fukui M."/>
        </authorList>
    </citation>
    <scope>NUCLEOTIDE SEQUENCE [LARGE SCALE GENOMIC DNA]</scope>
    <source>
        <strain evidence="3">aks77</strain>
    </source>
</reference>
<dbReference type="InterPro" id="IPR036388">
    <property type="entry name" value="WH-like_DNA-bd_sf"/>
</dbReference>
<dbReference type="InterPro" id="IPR011006">
    <property type="entry name" value="CheY-like_superfamily"/>
</dbReference>
<dbReference type="PROSITE" id="PS50921">
    <property type="entry name" value="ANTAR"/>
    <property type="match status" value="1"/>
</dbReference>
<dbReference type="KEGG" id="tse:THMIRHAS_16030"/>
<gene>
    <name evidence="2" type="ORF">THMIRHAS_16030</name>
</gene>
<dbReference type="GO" id="GO:0003723">
    <property type="term" value="F:RNA binding"/>
    <property type="evidence" value="ECO:0007669"/>
    <property type="project" value="InterPro"/>
</dbReference>
<evidence type="ECO:0000313" key="3">
    <source>
        <dbReference type="Proteomes" id="UP000501726"/>
    </source>
</evidence>
<dbReference type="Pfam" id="PF08376">
    <property type="entry name" value="NIT"/>
    <property type="match status" value="1"/>
</dbReference>